<sequence>MRALQFDRFGGPEVLSLVHLPDPEPGPGQVLIAVEAAGVNFADTHQVDGSYASADQLPLVPGSEVVGRTPEGRRVLARTRRGYAEFAVADRAAVFGIPEDLPAAHALSALTQGLTAWHLLRGAARMRPGERVVVHSAAGGVGSLALQLARLWGAGEVWATASTKAKAELVMRLGATGVAGYPLAQPADVILDGVGGPLFDQALGSLADFGRIVAYGNASRRAFTPLDDARLRALNAAVVGFRLRPTLARPGAFAEPVRELLDMMARGTLRPVAGAEYPLADAARAHTDLLARRTVGKILLRP</sequence>
<gene>
    <name evidence="2" type="ORF">OG350_03415</name>
</gene>
<organism evidence="2 3">
    <name type="scientific">Streptomyces achromogenes</name>
    <dbReference type="NCBI Taxonomy" id="67255"/>
    <lineage>
        <taxon>Bacteria</taxon>
        <taxon>Bacillati</taxon>
        <taxon>Actinomycetota</taxon>
        <taxon>Actinomycetes</taxon>
        <taxon>Kitasatosporales</taxon>
        <taxon>Streptomycetaceae</taxon>
        <taxon>Streptomyces</taxon>
    </lineage>
</organism>
<dbReference type="SUPFAM" id="SSF51735">
    <property type="entry name" value="NAD(P)-binding Rossmann-fold domains"/>
    <property type="match status" value="1"/>
</dbReference>
<dbReference type="Pfam" id="PF13602">
    <property type="entry name" value="ADH_zinc_N_2"/>
    <property type="match status" value="1"/>
</dbReference>
<dbReference type="InterPro" id="IPR051397">
    <property type="entry name" value="Zn-ADH-like_protein"/>
</dbReference>
<proteinExistence type="predicted"/>
<evidence type="ECO:0000313" key="2">
    <source>
        <dbReference type="EMBL" id="WTQ79411.1"/>
    </source>
</evidence>
<dbReference type="GeneID" id="97279440"/>
<dbReference type="EMBL" id="CP108164">
    <property type="protein sequence ID" value="WTQ79411.1"/>
    <property type="molecule type" value="Genomic_DNA"/>
</dbReference>
<dbReference type="Gene3D" id="3.40.50.720">
    <property type="entry name" value="NAD(P)-binding Rossmann-like Domain"/>
    <property type="match status" value="1"/>
</dbReference>
<reference evidence="2 3" key="1">
    <citation type="submission" date="2022-10" db="EMBL/GenBank/DDBJ databases">
        <title>The complete genomes of actinobacterial strains from the NBC collection.</title>
        <authorList>
            <person name="Joergensen T.S."/>
            <person name="Alvarez Arevalo M."/>
            <person name="Sterndorff E.B."/>
            <person name="Faurdal D."/>
            <person name="Vuksanovic O."/>
            <person name="Mourched A.-S."/>
            <person name="Charusanti P."/>
            <person name="Shaw S."/>
            <person name="Blin K."/>
            <person name="Weber T."/>
        </authorList>
    </citation>
    <scope>NUCLEOTIDE SEQUENCE [LARGE SCALE GENOMIC DNA]</scope>
    <source>
        <strain evidence="2 3">NBC_00156</strain>
    </source>
</reference>
<dbReference type="InterPro" id="IPR013154">
    <property type="entry name" value="ADH-like_N"/>
</dbReference>
<evidence type="ECO:0000259" key="1">
    <source>
        <dbReference type="SMART" id="SM00829"/>
    </source>
</evidence>
<dbReference type="Gene3D" id="3.90.180.10">
    <property type="entry name" value="Medium-chain alcohol dehydrogenases, catalytic domain"/>
    <property type="match status" value="1"/>
</dbReference>
<keyword evidence="3" id="KW-1185">Reference proteome</keyword>
<dbReference type="PANTHER" id="PTHR43677:SF4">
    <property type="entry name" value="QUINONE OXIDOREDUCTASE-LIKE PROTEIN 2"/>
    <property type="match status" value="1"/>
</dbReference>
<accession>A0ABZ1KFI1</accession>
<dbReference type="Proteomes" id="UP001622557">
    <property type="component" value="Chromosome"/>
</dbReference>
<evidence type="ECO:0000313" key="3">
    <source>
        <dbReference type="Proteomes" id="UP001622557"/>
    </source>
</evidence>
<name>A0ABZ1KFI1_STRAH</name>
<dbReference type="InterPro" id="IPR011032">
    <property type="entry name" value="GroES-like_sf"/>
</dbReference>
<dbReference type="PANTHER" id="PTHR43677">
    <property type="entry name" value="SHORT-CHAIN DEHYDROGENASE/REDUCTASE"/>
    <property type="match status" value="1"/>
</dbReference>
<dbReference type="SUPFAM" id="SSF50129">
    <property type="entry name" value="GroES-like"/>
    <property type="match status" value="1"/>
</dbReference>
<feature type="domain" description="Enoyl reductase (ER)" evidence="1">
    <location>
        <begin position="10"/>
        <end position="300"/>
    </location>
</feature>
<dbReference type="InterPro" id="IPR036291">
    <property type="entry name" value="NAD(P)-bd_dom_sf"/>
</dbReference>
<dbReference type="InterPro" id="IPR020843">
    <property type="entry name" value="ER"/>
</dbReference>
<dbReference type="RefSeq" id="WP_405445243.1">
    <property type="nucleotide sequence ID" value="NZ_CP108164.1"/>
</dbReference>
<dbReference type="Pfam" id="PF08240">
    <property type="entry name" value="ADH_N"/>
    <property type="match status" value="1"/>
</dbReference>
<dbReference type="SMART" id="SM00829">
    <property type="entry name" value="PKS_ER"/>
    <property type="match status" value="1"/>
</dbReference>
<protein>
    <submittedName>
        <fullName evidence="2">Zinc-binding dehydrogenase</fullName>
    </submittedName>
</protein>